<comment type="cofactor">
    <cofactor evidence="11">
        <name>Mg(2+)</name>
        <dbReference type="ChEBI" id="CHEBI:18420"/>
    </cofactor>
    <cofactor evidence="11">
        <name>Mn(2+)</name>
        <dbReference type="ChEBI" id="CHEBI:29035"/>
    </cofactor>
    <text evidence="11">Magnesium. Can also use manganese.</text>
</comment>
<evidence type="ECO:0000313" key="13">
    <source>
        <dbReference type="Proteomes" id="UP001163687"/>
    </source>
</evidence>
<evidence type="ECO:0000256" key="4">
    <source>
        <dbReference type="ARBA" id="ARBA00022679"/>
    </source>
</evidence>
<evidence type="ECO:0000256" key="1">
    <source>
        <dbReference type="ARBA" id="ARBA00011955"/>
    </source>
</evidence>
<evidence type="ECO:0000256" key="7">
    <source>
        <dbReference type="ARBA" id="ARBA00022842"/>
    </source>
</evidence>
<dbReference type="Gene3D" id="3.10.520.10">
    <property type="entry name" value="ApbE-like domains"/>
    <property type="match status" value="1"/>
</dbReference>
<dbReference type="GO" id="GO:0016740">
    <property type="term" value="F:transferase activity"/>
    <property type="evidence" value="ECO:0007669"/>
    <property type="project" value="UniProtKB-UniRule"/>
</dbReference>
<comment type="catalytic activity">
    <reaction evidence="9 10">
        <text>L-threonyl-[protein] + FAD = FMN-L-threonyl-[protein] + AMP + H(+)</text>
        <dbReference type="Rhea" id="RHEA:36847"/>
        <dbReference type="Rhea" id="RHEA-COMP:11060"/>
        <dbReference type="Rhea" id="RHEA-COMP:11061"/>
        <dbReference type="ChEBI" id="CHEBI:15378"/>
        <dbReference type="ChEBI" id="CHEBI:30013"/>
        <dbReference type="ChEBI" id="CHEBI:57692"/>
        <dbReference type="ChEBI" id="CHEBI:74257"/>
        <dbReference type="ChEBI" id="CHEBI:456215"/>
        <dbReference type="EC" id="2.7.1.180"/>
    </reaction>
</comment>
<dbReference type="EMBL" id="AP025628">
    <property type="protein sequence ID" value="BDG61659.1"/>
    <property type="molecule type" value="Genomic_DNA"/>
</dbReference>
<dbReference type="PANTHER" id="PTHR30040:SF2">
    <property type="entry name" value="FAD:PROTEIN FMN TRANSFERASE"/>
    <property type="match status" value="1"/>
</dbReference>
<keyword evidence="13" id="KW-1185">Reference proteome</keyword>
<name>A0AA35CNC9_9FIRM</name>
<evidence type="ECO:0000256" key="10">
    <source>
        <dbReference type="PIRNR" id="PIRNR006268"/>
    </source>
</evidence>
<dbReference type="Proteomes" id="UP001163687">
    <property type="component" value="Chromosome"/>
</dbReference>
<dbReference type="InterPro" id="IPR024932">
    <property type="entry name" value="ApbE"/>
</dbReference>
<dbReference type="GO" id="GO:0046872">
    <property type="term" value="F:metal ion binding"/>
    <property type="evidence" value="ECO:0007669"/>
    <property type="project" value="UniProtKB-UniRule"/>
</dbReference>
<dbReference type="EC" id="2.7.1.180" evidence="1 10"/>
<evidence type="ECO:0000256" key="8">
    <source>
        <dbReference type="ARBA" id="ARBA00031306"/>
    </source>
</evidence>
<accession>A0AA35CNC9</accession>
<dbReference type="KEGG" id="cmic:caldi_27490"/>
<dbReference type="PANTHER" id="PTHR30040">
    <property type="entry name" value="THIAMINE BIOSYNTHESIS LIPOPROTEIN APBE"/>
    <property type="match status" value="1"/>
</dbReference>
<organism evidence="12 13">
    <name type="scientific">Caldinitratiruptor microaerophilus</name>
    <dbReference type="NCBI Taxonomy" id="671077"/>
    <lineage>
        <taxon>Bacteria</taxon>
        <taxon>Bacillati</taxon>
        <taxon>Bacillota</taxon>
        <taxon>Clostridia</taxon>
        <taxon>Eubacteriales</taxon>
        <taxon>Symbiobacteriaceae</taxon>
        <taxon>Caldinitratiruptor</taxon>
    </lineage>
</organism>
<evidence type="ECO:0000256" key="2">
    <source>
        <dbReference type="ARBA" id="ARBA00016337"/>
    </source>
</evidence>
<evidence type="ECO:0000256" key="6">
    <source>
        <dbReference type="ARBA" id="ARBA00022827"/>
    </source>
</evidence>
<sequence length="312" mass="32496">MGTVVALHVRPRPGEEAAAAARLEALEAWFHTVEAALSRFRPESELSRLNVHPGRYALVSPLLGRVLRAALVAAGRTGGLFDPTLLPELEAAGYDRPFGELPPPEMDGAGPPTVDPAGGPGHPAGSRWAAVRVEAVPGTPLWLVDRPPGVRFDLGGIAKGWAADRAARALARHGPAAADVGGDVRIVSTEPWPVAVADPFDPGRTLLRLALRGGAVATSDVLGRRWRVAGGWHHHIVDPRTGRPARTGVVAATVVARTAAAAEALAKACILAGPGEAVALLAQHGAAGLVVTENRFVRMSSELREVTLRAEG</sequence>
<dbReference type="InterPro" id="IPR003374">
    <property type="entry name" value="ApbE-like_sf"/>
</dbReference>
<feature type="binding site" evidence="11">
    <location>
        <position position="156"/>
    </location>
    <ligand>
        <name>Mg(2+)</name>
        <dbReference type="ChEBI" id="CHEBI:18420"/>
    </ligand>
</feature>
<evidence type="ECO:0000256" key="5">
    <source>
        <dbReference type="ARBA" id="ARBA00022723"/>
    </source>
</evidence>
<evidence type="ECO:0000256" key="3">
    <source>
        <dbReference type="ARBA" id="ARBA00022630"/>
    </source>
</evidence>
<evidence type="ECO:0000256" key="9">
    <source>
        <dbReference type="ARBA" id="ARBA00048540"/>
    </source>
</evidence>
<reference evidence="12" key="1">
    <citation type="submission" date="2022-03" db="EMBL/GenBank/DDBJ databases">
        <title>Complete genome sequence of Caldinitratiruptor microaerophilus.</title>
        <authorList>
            <person name="Mukaiyama R."/>
            <person name="Nishiyama T."/>
            <person name="Ueda K."/>
        </authorList>
    </citation>
    <scope>NUCLEOTIDE SEQUENCE</scope>
    <source>
        <strain evidence="12">JCM 16183</strain>
    </source>
</reference>
<keyword evidence="7 10" id="KW-0460">Magnesium</keyword>
<evidence type="ECO:0000313" key="12">
    <source>
        <dbReference type="EMBL" id="BDG61659.1"/>
    </source>
</evidence>
<gene>
    <name evidence="12" type="ORF">caldi_27490</name>
</gene>
<dbReference type="SUPFAM" id="SSF143631">
    <property type="entry name" value="ApbE-like"/>
    <property type="match status" value="1"/>
</dbReference>
<evidence type="ECO:0000256" key="11">
    <source>
        <dbReference type="PIRSR" id="PIRSR006268-2"/>
    </source>
</evidence>
<keyword evidence="6 10" id="KW-0274">FAD</keyword>
<dbReference type="PIRSF" id="PIRSF006268">
    <property type="entry name" value="ApbE"/>
    <property type="match status" value="1"/>
</dbReference>
<protein>
    <recommendedName>
        <fullName evidence="2 10">FAD:protein FMN transferase</fullName>
        <ecNumber evidence="1 10">2.7.1.180</ecNumber>
    </recommendedName>
    <alternativeName>
        <fullName evidence="8 10">Flavin transferase</fullName>
    </alternativeName>
</protein>
<dbReference type="Pfam" id="PF02424">
    <property type="entry name" value="ApbE"/>
    <property type="match status" value="1"/>
</dbReference>
<dbReference type="AlphaFoldDB" id="A0AA35CNC9"/>
<comment type="similarity">
    <text evidence="10">Belongs to the ApbE family.</text>
</comment>
<proteinExistence type="inferred from homology"/>
<keyword evidence="3 10" id="KW-0285">Flavoprotein</keyword>
<keyword evidence="4 10" id="KW-0808">Transferase</keyword>
<keyword evidence="5 10" id="KW-0479">Metal-binding</keyword>